<comment type="caution">
    <text evidence="1">The sequence shown here is derived from an EMBL/GenBank/DDBJ whole genome shotgun (WGS) entry which is preliminary data.</text>
</comment>
<evidence type="ECO:0000313" key="2">
    <source>
        <dbReference type="Proteomes" id="UP000011529"/>
    </source>
</evidence>
<dbReference type="InterPro" id="IPR052948">
    <property type="entry name" value="Low_temp-induced_all0457"/>
</dbReference>
<reference evidence="1" key="2">
    <citation type="journal article" date="2013" name="Mar. Genomics">
        <title>Expression of sulfatases in Rhodopirellula baltica and the diversity of sulfatases in the genus Rhodopirellula.</title>
        <authorList>
            <person name="Wegner C.E."/>
            <person name="Richter-Heitmann T."/>
            <person name="Klindworth A."/>
            <person name="Klockow C."/>
            <person name="Richter M."/>
            <person name="Achstetter T."/>
            <person name="Glockner F.O."/>
            <person name="Harder J."/>
        </authorList>
    </citation>
    <scope>NUCLEOTIDE SEQUENCE [LARGE SCALE GENOMIC DNA]</scope>
    <source>
        <strain evidence="1">6C</strain>
    </source>
</reference>
<protein>
    <submittedName>
        <fullName evidence="1">Uncharacterized protein</fullName>
    </submittedName>
</protein>
<dbReference type="PANTHER" id="PTHR36109:SF2">
    <property type="entry name" value="MEMBRANE PROTEIN"/>
    <property type="match status" value="1"/>
</dbReference>
<dbReference type="PANTHER" id="PTHR36109">
    <property type="entry name" value="MEMBRANE PROTEIN-RELATED"/>
    <property type="match status" value="1"/>
</dbReference>
<evidence type="ECO:0000313" key="1">
    <source>
        <dbReference type="EMBL" id="EMB13791.1"/>
    </source>
</evidence>
<dbReference type="AlphaFoldDB" id="M2A3N8"/>
<proteinExistence type="predicted"/>
<organism evidence="1 2">
    <name type="scientific">Rhodopirellula europaea 6C</name>
    <dbReference type="NCBI Taxonomy" id="1263867"/>
    <lineage>
        <taxon>Bacteria</taxon>
        <taxon>Pseudomonadati</taxon>
        <taxon>Planctomycetota</taxon>
        <taxon>Planctomycetia</taxon>
        <taxon>Pirellulales</taxon>
        <taxon>Pirellulaceae</taxon>
        <taxon>Rhodopirellula</taxon>
    </lineage>
</organism>
<keyword evidence="2" id="KW-1185">Reference proteome</keyword>
<accession>M2A3N8</accession>
<dbReference type="Proteomes" id="UP000011529">
    <property type="component" value="Unassembled WGS sequence"/>
</dbReference>
<name>M2A3N8_9BACT</name>
<reference evidence="1" key="1">
    <citation type="submission" date="2012-11" db="EMBL/GenBank/DDBJ databases">
        <title>Permanent draft genomes of Rhodopirellula europaea strain SH398 and 6C.</title>
        <authorList>
            <person name="Richter M."/>
            <person name="Richter-Heitmann T."/>
            <person name="Frank C."/>
            <person name="Harder J."/>
            <person name="Glockner F.O."/>
        </authorList>
    </citation>
    <scope>NUCLEOTIDE SEQUENCE</scope>
    <source>
        <strain evidence="1">6C</strain>
    </source>
</reference>
<dbReference type="InterPro" id="IPR009200">
    <property type="entry name" value="DUF1269_membrane"/>
</dbReference>
<dbReference type="Pfam" id="PF06897">
    <property type="entry name" value="DUF1269"/>
    <property type="match status" value="1"/>
</dbReference>
<dbReference type="EMBL" id="ANMO01000246">
    <property type="protein sequence ID" value="EMB13791.1"/>
    <property type="molecule type" value="Genomic_DNA"/>
</dbReference>
<gene>
    <name evidence="1" type="ORF">RE6C_05444</name>
</gene>
<sequence>MQINSQEKVMSQQCLVAEYSNREKLAVAVEALQKDGYTPDDFSVITAAEHPHEVASDNAGSDMASSPPAEKTTGAATLAGGAIGALLAAPTMIGPFLVAGPIAGMAAGAVGGGLLASVKTWGLDDKASANYESNLNAGSSLIVIEGDKAKLNTAAQTLKTCDPVSVERYEA</sequence>
<dbReference type="PATRIC" id="fig|1263867.3.peg.5832"/>